<dbReference type="Proteomes" id="UP001161017">
    <property type="component" value="Unassembled WGS sequence"/>
</dbReference>
<evidence type="ECO:0000256" key="5">
    <source>
        <dbReference type="ARBA" id="ARBA00023211"/>
    </source>
</evidence>
<dbReference type="InterPro" id="IPR019780">
    <property type="entry name" value="Germin_Mn-BS"/>
</dbReference>
<evidence type="ECO:0000313" key="10">
    <source>
        <dbReference type="Proteomes" id="UP001161017"/>
    </source>
</evidence>
<evidence type="ECO:0000259" key="8">
    <source>
        <dbReference type="SMART" id="SM00835"/>
    </source>
</evidence>
<dbReference type="InterPro" id="IPR011051">
    <property type="entry name" value="RmlC_Cupin_sf"/>
</dbReference>
<evidence type="ECO:0000256" key="3">
    <source>
        <dbReference type="ARBA" id="ARBA00022525"/>
    </source>
</evidence>
<dbReference type="InterPro" id="IPR006045">
    <property type="entry name" value="Cupin_1"/>
</dbReference>
<evidence type="ECO:0000256" key="4">
    <source>
        <dbReference type="ARBA" id="ARBA00022723"/>
    </source>
</evidence>
<comment type="caution">
    <text evidence="9">The sequence shown here is derived from an EMBL/GenBank/DDBJ whole genome shotgun (WGS) entry which is preliminary data.</text>
</comment>
<dbReference type="InterPro" id="IPR014710">
    <property type="entry name" value="RmlC-like_jellyroll"/>
</dbReference>
<keyword evidence="3" id="KW-0964">Secreted</keyword>
<dbReference type="PANTHER" id="PTHR31238">
    <property type="entry name" value="GERMIN-LIKE PROTEIN SUBFAMILY 3 MEMBER 3"/>
    <property type="match status" value="1"/>
</dbReference>
<gene>
    <name evidence="9" type="ORF">OHK93_001206</name>
</gene>
<feature type="chain" id="PRO_5041222960" description="Cupin type-1 domain-containing protein" evidence="7">
    <location>
        <begin position="17"/>
        <end position="234"/>
    </location>
</feature>
<dbReference type="GO" id="GO:0005576">
    <property type="term" value="C:extracellular region"/>
    <property type="evidence" value="ECO:0007669"/>
    <property type="project" value="UniProtKB-SubCell"/>
</dbReference>
<evidence type="ECO:0000256" key="6">
    <source>
        <dbReference type="SAM" id="MobiDB-lite"/>
    </source>
</evidence>
<dbReference type="GO" id="GO:0030145">
    <property type="term" value="F:manganese ion binding"/>
    <property type="evidence" value="ECO:0007669"/>
    <property type="project" value="InterPro"/>
</dbReference>
<sequence>MQALILIPLFLSLINAAPTFSNTTVSNTTAPSTSLIQSLLLAPTAKDRLNLLPNPSDHVFDFNSPPPGTTTTGKGGHTVRADREGFPALIGTGVSMTLGFLGPCGFNTPHTHPRSSEINVVVKGSLVAEFQLENGAPNIINSVKTNQVTVFPQGALHTEFNPDCEDAVFVAGFASEDPGVQQAAQTLLGFEDDIVEAALGSLSGQDLEKWRAMVPANVALGVESCLKKCGIQKK</sequence>
<accession>A0AA43TZ97</accession>
<keyword evidence="4" id="KW-0479">Metal-binding</keyword>
<name>A0AA43TZ97_9LECA</name>
<reference evidence="9" key="1">
    <citation type="journal article" date="2023" name="Genome Biol. Evol.">
        <title>First Whole Genome Sequence and Flow Cytometry Genome Size Data for the Lichen-Forming Fungus Ramalina farinacea (Ascomycota).</title>
        <authorList>
            <person name="Llewellyn T."/>
            <person name="Mian S."/>
            <person name="Hill R."/>
            <person name="Leitch I.J."/>
            <person name="Gaya E."/>
        </authorList>
    </citation>
    <scope>NUCLEOTIDE SEQUENCE</scope>
    <source>
        <strain evidence="9">LIQ254RAFAR</strain>
    </source>
</reference>
<evidence type="ECO:0000256" key="2">
    <source>
        <dbReference type="ARBA" id="ARBA00007456"/>
    </source>
</evidence>
<dbReference type="SMART" id="SM00835">
    <property type="entry name" value="Cupin_1"/>
    <property type="match status" value="1"/>
</dbReference>
<dbReference type="Pfam" id="PF00190">
    <property type="entry name" value="Cupin_1"/>
    <property type="match status" value="1"/>
</dbReference>
<protein>
    <recommendedName>
        <fullName evidence="8">Cupin type-1 domain-containing protein</fullName>
    </recommendedName>
</protein>
<feature type="domain" description="Cupin type-1" evidence="8">
    <location>
        <begin position="60"/>
        <end position="208"/>
    </location>
</feature>
<feature type="signal peptide" evidence="7">
    <location>
        <begin position="1"/>
        <end position="16"/>
    </location>
</feature>
<dbReference type="PROSITE" id="PS00725">
    <property type="entry name" value="GERMIN"/>
    <property type="match status" value="1"/>
</dbReference>
<comment type="subcellular location">
    <subcellularLocation>
        <location evidence="1">Secreted</location>
    </subcellularLocation>
</comment>
<keyword evidence="5" id="KW-0464">Manganese</keyword>
<dbReference type="SUPFAM" id="SSF51182">
    <property type="entry name" value="RmlC-like cupins"/>
    <property type="match status" value="1"/>
</dbReference>
<comment type="similarity">
    <text evidence="2">Belongs to the germin family.</text>
</comment>
<dbReference type="InterPro" id="IPR001929">
    <property type="entry name" value="Germin"/>
</dbReference>
<dbReference type="CDD" id="cd02241">
    <property type="entry name" value="cupin_OxOx"/>
    <property type="match status" value="1"/>
</dbReference>
<organism evidence="9 10">
    <name type="scientific">Ramalina farinacea</name>
    <dbReference type="NCBI Taxonomy" id="258253"/>
    <lineage>
        <taxon>Eukaryota</taxon>
        <taxon>Fungi</taxon>
        <taxon>Dikarya</taxon>
        <taxon>Ascomycota</taxon>
        <taxon>Pezizomycotina</taxon>
        <taxon>Lecanoromycetes</taxon>
        <taxon>OSLEUM clade</taxon>
        <taxon>Lecanoromycetidae</taxon>
        <taxon>Lecanorales</taxon>
        <taxon>Lecanorineae</taxon>
        <taxon>Ramalinaceae</taxon>
        <taxon>Ramalina</taxon>
    </lineage>
</organism>
<proteinExistence type="inferred from homology"/>
<keyword evidence="7" id="KW-0732">Signal</keyword>
<evidence type="ECO:0000256" key="1">
    <source>
        <dbReference type="ARBA" id="ARBA00004613"/>
    </source>
</evidence>
<feature type="region of interest" description="Disordered" evidence="6">
    <location>
        <begin position="59"/>
        <end position="79"/>
    </location>
</feature>
<keyword evidence="10" id="KW-1185">Reference proteome</keyword>
<evidence type="ECO:0000313" key="9">
    <source>
        <dbReference type="EMBL" id="MDI1490007.1"/>
    </source>
</evidence>
<evidence type="ECO:0000256" key="7">
    <source>
        <dbReference type="SAM" id="SignalP"/>
    </source>
</evidence>
<dbReference type="AlphaFoldDB" id="A0AA43TZ97"/>
<dbReference type="PRINTS" id="PR00325">
    <property type="entry name" value="GERMIN"/>
</dbReference>
<dbReference type="EMBL" id="JAPUFD010000011">
    <property type="protein sequence ID" value="MDI1490007.1"/>
    <property type="molecule type" value="Genomic_DNA"/>
</dbReference>
<dbReference type="Gene3D" id="2.60.120.10">
    <property type="entry name" value="Jelly Rolls"/>
    <property type="match status" value="1"/>
</dbReference>